<dbReference type="InterPro" id="IPR025420">
    <property type="entry name" value="DUF4143"/>
</dbReference>
<dbReference type="Pfam" id="PF13635">
    <property type="entry name" value="DUF4143"/>
    <property type="match status" value="1"/>
</dbReference>
<keyword evidence="4" id="KW-1185">Reference proteome</keyword>
<sequence length="451" mass="51866">MVFKRSIEENLTQWKNSKNRKPLIIRGARQVGKTTLIKDFAKSYPNTIFLNLEKPAHRQYFDDFDDVQSIVEALLLGHGIQSDKIAETLLFVDEIQESAKAIQMLRYFYEEIPELHVISAGSLLEFVLQKVKSFPVGRVEFLYLYPLSFQEYLQANQKDDLLKYLLQTPIKAVAHKLLLKAFHRYAIIGGMPEIIKTDLEEHNLSDLPIVYESIWATYKNDIEKYTQNHTARRTINHIMGTAHLFLDKRVVFQGFGNSNYKSREVGEAFRILDDAKIIRLIYPSTNTEVPIIPDLKKSPRLQFLDTGLVNYSLGIQGEMLALGDLSSAYKGAVIPHLFTQELISVERISSHKPNFWVREKKQSDAEVDLIYAYKKFVIPIEIKSGSTGSLRSLHQFIDTSEHPFAIRVYGGEFSLEKTITPAGKPYLLLNLPYYLGTRIEHYASWLTEQNL</sequence>
<accession>A0A0T5VPA0</accession>
<dbReference type="Gene3D" id="3.40.50.300">
    <property type="entry name" value="P-loop containing nucleotide triphosphate hydrolases"/>
    <property type="match status" value="1"/>
</dbReference>
<dbReference type="SUPFAM" id="SSF52540">
    <property type="entry name" value="P-loop containing nucleoside triphosphate hydrolases"/>
    <property type="match status" value="1"/>
</dbReference>
<feature type="domain" description="DUF4143" evidence="2">
    <location>
        <begin position="220"/>
        <end position="385"/>
    </location>
</feature>
<dbReference type="Proteomes" id="UP000051950">
    <property type="component" value="Unassembled WGS sequence"/>
</dbReference>
<dbReference type="PANTHER" id="PTHR33295:SF7">
    <property type="entry name" value="ATPASE"/>
    <property type="match status" value="1"/>
</dbReference>
<dbReference type="InterPro" id="IPR041682">
    <property type="entry name" value="AAA_14"/>
</dbReference>
<evidence type="ECO:0000313" key="4">
    <source>
        <dbReference type="Proteomes" id="UP000051950"/>
    </source>
</evidence>
<dbReference type="PANTHER" id="PTHR33295">
    <property type="entry name" value="ATPASE"/>
    <property type="match status" value="1"/>
</dbReference>
<evidence type="ECO:0000259" key="1">
    <source>
        <dbReference type="Pfam" id="PF13173"/>
    </source>
</evidence>
<name>A0A0T5VPA0_9SPHI</name>
<reference evidence="3 4" key="1">
    <citation type="submission" date="2015-11" db="EMBL/GenBank/DDBJ databases">
        <title>Sequence of Pedobacter ginsenosidimutans.</title>
        <authorList>
            <person name="Carson E."/>
            <person name="Keyser V."/>
            <person name="Newman J."/>
            <person name="Miller J."/>
        </authorList>
    </citation>
    <scope>NUCLEOTIDE SEQUENCE [LARGE SCALE GENOMIC DNA]</scope>
    <source>
        <strain evidence="3 4">KACC 14530</strain>
    </source>
</reference>
<dbReference type="STRING" id="687842.ASU31_12020"/>
<evidence type="ECO:0000259" key="2">
    <source>
        <dbReference type="Pfam" id="PF13635"/>
    </source>
</evidence>
<proteinExistence type="predicted"/>
<dbReference type="OrthoDB" id="9801840at2"/>
<dbReference type="RefSeq" id="WP_057932547.1">
    <property type="nucleotide sequence ID" value="NZ_LMZQ01000007.1"/>
</dbReference>
<dbReference type="InterPro" id="IPR027417">
    <property type="entry name" value="P-loop_NTPase"/>
</dbReference>
<gene>
    <name evidence="3" type="ORF">ASU31_12020</name>
</gene>
<feature type="domain" description="AAA" evidence="1">
    <location>
        <begin position="19"/>
        <end position="153"/>
    </location>
</feature>
<evidence type="ECO:0000313" key="3">
    <source>
        <dbReference type="EMBL" id="KRT15708.1"/>
    </source>
</evidence>
<dbReference type="AlphaFoldDB" id="A0A0T5VPA0"/>
<dbReference type="EMBL" id="LMZQ01000007">
    <property type="protein sequence ID" value="KRT15708.1"/>
    <property type="molecule type" value="Genomic_DNA"/>
</dbReference>
<comment type="caution">
    <text evidence="3">The sequence shown here is derived from an EMBL/GenBank/DDBJ whole genome shotgun (WGS) entry which is preliminary data.</text>
</comment>
<organism evidence="3 4">
    <name type="scientific">Pedobacter ginsenosidimutans</name>
    <dbReference type="NCBI Taxonomy" id="687842"/>
    <lineage>
        <taxon>Bacteria</taxon>
        <taxon>Pseudomonadati</taxon>
        <taxon>Bacteroidota</taxon>
        <taxon>Sphingobacteriia</taxon>
        <taxon>Sphingobacteriales</taxon>
        <taxon>Sphingobacteriaceae</taxon>
        <taxon>Pedobacter</taxon>
    </lineage>
</organism>
<dbReference type="Pfam" id="PF13173">
    <property type="entry name" value="AAA_14"/>
    <property type="match status" value="1"/>
</dbReference>
<protein>
    <submittedName>
        <fullName evidence="3">AAA family ATPase</fullName>
    </submittedName>
</protein>